<reference evidence="2 3" key="1">
    <citation type="submission" date="2018-11" db="EMBL/GenBank/DDBJ databases">
        <authorList>
            <consortium name="Pathogen Informatics"/>
        </authorList>
    </citation>
    <scope>NUCLEOTIDE SEQUENCE [LARGE SCALE GENOMIC DNA]</scope>
</reference>
<keyword evidence="1" id="KW-0812">Transmembrane</keyword>
<keyword evidence="3" id="KW-1185">Reference proteome</keyword>
<accession>A0A3P7F0Y8</accession>
<protein>
    <submittedName>
        <fullName evidence="2">Uncharacterized protein</fullName>
    </submittedName>
</protein>
<feature type="transmembrane region" description="Helical" evidence="1">
    <location>
        <begin position="35"/>
        <end position="58"/>
    </location>
</feature>
<name>A0A3P7F0Y8_HYDTA</name>
<sequence>MKFTWLTPKETYRTGKGRFLSQASQFNAVSSKFPLTGSCHILCAFMFFFLFLILILFGNSQVSSHLSMRCVRFAFFPETLPCEGDLGSCLDAGKASHGVRVSPRYRWHLNDFSTHFHVKSAELGTILPFTNNIGAFCGVVFFEGSLGGLAYVNTFDLVLKTVRPTSTLSRFSMPMLAICETPPWHKVQE</sequence>
<dbReference type="Proteomes" id="UP000274429">
    <property type="component" value="Unassembled WGS sequence"/>
</dbReference>
<keyword evidence="1" id="KW-1133">Transmembrane helix</keyword>
<evidence type="ECO:0000313" key="2">
    <source>
        <dbReference type="EMBL" id="VDM25976.1"/>
    </source>
</evidence>
<dbReference type="AlphaFoldDB" id="A0A3P7F0Y8"/>
<organism evidence="2 3">
    <name type="scientific">Hydatigena taeniaeformis</name>
    <name type="common">Feline tapeworm</name>
    <name type="synonym">Taenia taeniaeformis</name>
    <dbReference type="NCBI Taxonomy" id="6205"/>
    <lineage>
        <taxon>Eukaryota</taxon>
        <taxon>Metazoa</taxon>
        <taxon>Spiralia</taxon>
        <taxon>Lophotrochozoa</taxon>
        <taxon>Platyhelminthes</taxon>
        <taxon>Cestoda</taxon>
        <taxon>Eucestoda</taxon>
        <taxon>Cyclophyllidea</taxon>
        <taxon>Taeniidae</taxon>
        <taxon>Hydatigera</taxon>
    </lineage>
</organism>
<dbReference type="OrthoDB" id="5965864at2759"/>
<dbReference type="EMBL" id="UYWX01005832">
    <property type="protein sequence ID" value="VDM25976.1"/>
    <property type="molecule type" value="Genomic_DNA"/>
</dbReference>
<keyword evidence="1" id="KW-0472">Membrane</keyword>
<evidence type="ECO:0000256" key="1">
    <source>
        <dbReference type="SAM" id="Phobius"/>
    </source>
</evidence>
<proteinExistence type="predicted"/>
<gene>
    <name evidence="2" type="ORF">TTAC_LOCUS4976</name>
</gene>
<evidence type="ECO:0000313" key="3">
    <source>
        <dbReference type="Proteomes" id="UP000274429"/>
    </source>
</evidence>